<dbReference type="Proteomes" id="UP000001194">
    <property type="component" value="Unassembled WGS sequence"/>
</dbReference>
<evidence type="ECO:0000313" key="1">
    <source>
        <dbReference type="EMBL" id="EDR04301.1"/>
    </source>
</evidence>
<proteinExistence type="predicted"/>
<evidence type="ECO:0000313" key="2">
    <source>
        <dbReference type="Proteomes" id="UP000001194"/>
    </source>
</evidence>
<dbReference type="GeneID" id="6080816"/>
<dbReference type="EMBL" id="DS547119">
    <property type="protein sequence ID" value="EDR04301.1"/>
    <property type="molecule type" value="Genomic_DNA"/>
</dbReference>
<dbReference type="InParanoid" id="B0DMJ7"/>
<name>B0DMJ7_LACBS</name>
<accession>B0DMJ7</accession>
<organism evidence="2">
    <name type="scientific">Laccaria bicolor (strain S238N-H82 / ATCC MYA-4686)</name>
    <name type="common">Bicoloured deceiver</name>
    <name type="synonym">Laccaria laccata var. bicolor</name>
    <dbReference type="NCBI Taxonomy" id="486041"/>
    <lineage>
        <taxon>Eukaryota</taxon>
        <taxon>Fungi</taxon>
        <taxon>Dikarya</taxon>
        <taxon>Basidiomycota</taxon>
        <taxon>Agaricomycotina</taxon>
        <taxon>Agaricomycetes</taxon>
        <taxon>Agaricomycetidae</taxon>
        <taxon>Agaricales</taxon>
        <taxon>Agaricineae</taxon>
        <taxon>Hydnangiaceae</taxon>
        <taxon>Laccaria</taxon>
    </lineage>
</organism>
<dbReference type="RefSeq" id="XP_001885192.1">
    <property type="nucleotide sequence ID" value="XM_001885157.1"/>
</dbReference>
<gene>
    <name evidence="1" type="ORF">LACBIDRAFT_330811</name>
</gene>
<dbReference type="AlphaFoldDB" id="B0DMJ7"/>
<sequence length="195" mass="21684">MERKNVAKLQGLGAEPTMHHSAAQFFLTLPLPETQGHSEFVSLPQRFYASARIEVTKGVKLAAVAFNTALGGVRRKGEMALLGEGRSWWRDIGGWWKTFAWSLGGVDFALPLSRCHKDSLWTDVHSNGTLRSAFPINLWFQQRLNNALERDVEPSKDGKTDGVDLVGFVHAEPALGVDASLRVVWRKSSWAEQAQ</sequence>
<keyword evidence="2" id="KW-1185">Reference proteome</keyword>
<protein>
    <submittedName>
        <fullName evidence="1">Predicted protein</fullName>
    </submittedName>
</protein>
<reference evidence="1 2" key="1">
    <citation type="journal article" date="2008" name="Nature">
        <title>The genome of Laccaria bicolor provides insights into mycorrhizal symbiosis.</title>
        <authorList>
            <person name="Martin F."/>
            <person name="Aerts A."/>
            <person name="Ahren D."/>
            <person name="Brun A."/>
            <person name="Danchin E.G.J."/>
            <person name="Duchaussoy F."/>
            <person name="Gibon J."/>
            <person name="Kohler A."/>
            <person name="Lindquist E."/>
            <person name="Pereda V."/>
            <person name="Salamov A."/>
            <person name="Shapiro H.J."/>
            <person name="Wuyts J."/>
            <person name="Blaudez D."/>
            <person name="Buee M."/>
            <person name="Brokstein P."/>
            <person name="Canbaeck B."/>
            <person name="Cohen D."/>
            <person name="Courty P.E."/>
            <person name="Coutinho P.M."/>
            <person name="Delaruelle C."/>
            <person name="Detter J.C."/>
            <person name="Deveau A."/>
            <person name="DiFazio S."/>
            <person name="Duplessis S."/>
            <person name="Fraissinet-Tachet L."/>
            <person name="Lucic E."/>
            <person name="Frey-Klett P."/>
            <person name="Fourrey C."/>
            <person name="Feussner I."/>
            <person name="Gay G."/>
            <person name="Grimwood J."/>
            <person name="Hoegger P.J."/>
            <person name="Jain P."/>
            <person name="Kilaru S."/>
            <person name="Labbe J."/>
            <person name="Lin Y.C."/>
            <person name="Legue V."/>
            <person name="Le Tacon F."/>
            <person name="Marmeisse R."/>
            <person name="Melayah D."/>
            <person name="Montanini B."/>
            <person name="Muratet M."/>
            <person name="Nehls U."/>
            <person name="Niculita-Hirzel H."/>
            <person name="Oudot-Le Secq M.P."/>
            <person name="Peter M."/>
            <person name="Quesneville H."/>
            <person name="Rajashekar B."/>
            <person name="Reich M."/>
            <person name="Rouhier N."/>
            <person name="Schmutz J."/>
            <person name="Yin T."/>
            <person name="Chalot M."/>
            <person name="Henrissat B."/>
            <person name="Kuees U."/>
            <person name="Lucas S."/>
            <person name="Van de Peer Y."/>
            <person name="Podila G.K."/>
            <person name="Polle A."/>
            <person name="Pukkila P.J."/>
            <person name="Richardson P.M."/>
            <person name="Rouze P."/>
            <person name="Sanders I.R."/>
            <person name="Stajich J.E."/>
            <person name="Tunlid A."/>
            <person name="Tuskan G."/>
            <person name="Grigoriev I.V."/>
        </authorList>
    </citation>
    <scope>NUCLEOTIDE SEQUENCE [LARGE SCALE GENOMIC DNA]</scope>
    <source>
        <strain evidence="2">S238N-H82 / ATCC MYA-4686</strain>
    </source>
</reference>
<dbReference type="HOGENOM" id="CLU_1396549_0_0_1"/>
<dbReference type="KEGG" id="lbc:LACBIDRAFT_330811"/>
<dbReference type="OrthoDB" id="3120877at2759"/>